<organism evidence="15 16">
    <name type="scientific">Fictibacillus phosphorivorans</name>
    <dbReference type="NCBI Taxonomy" id="1221500"/>
    <lineage>
        <taxon>Bacteria</taxon>
        <taxon>Bacillati</taxon>
        <taxon>Bacillota</taxon>
        <taxon>Bacilli</taxon>
        <taxon>Bacillales</taxon>
        <taxon>Fictibacillaceae</taxon>
        <taxon>Fictibacillus</taxon>
    </lineage>
</organism>
<dbReference type="InterPro" id="IPR050147">
    <property type="entry name" value="Ser/Thr_Dehydratase"/>
</dbReference>
<keyword evidence="16" id="KW-1185">Reference proteome</keyword>
<dbReference type="PROSITE" id="PS00165">
    <property type="entry name" value="DEHYDRATASE_SER_THR"/>
    <property type="match status" value="1"/>
</dbReference>
<dbReference type="InterPro" id="IPR001926">
    <property type="entry name" value="TrpB-like_PALP"/>
</dbReference>
<evidence type="ECO:0000256" key="11">
    <source>
        <dbReference type="ARBA" id="ARBA00025527"/>
    </source>
</evidence>
<protein>
    <recommendedName>
        <fullName evidence="7 13">L-threonine dehydratase catabolic TdcB</fullName>
        <ecNumber evidence="6 13">4.3.1.19</ecNumber>
    </recommendedName>
    <alternativeName>
        <fullName evidence="12 13">Threonine deaminase</fullName>
    </alternativeName>
</protein>
<keyword evidence="10 13" id="KW-0456">Lyase</keyword>
<dbReference type="PANTHER" id="PTHR48078:SF6">
    <property type="entry name" value="L-THREONINE DEHYDRATASE CATABOLIC TDCB"/>
    <property type="match status" value="1"/>
</dbReference>
<gene>
    <name evidence="15" type="ORF">ABE65_015125</name>
</gene>
<evidence type="ECO:0000256" key="12">
    <source>
        <dbReference type="ARBA" id="ARBA00031427"/>
    </source>
</evidence>
<dbReference type="InterPro" id="IPR036052">
    <property type="entry name" value="TrpB-like_PALP_sf"/>
</dbReference>
<dbReference type="EMBL" id="CP015378">
    <property type="protein sequence ID" value="ANC78057.1"/>
    <property type="molecule type" value="Genomic_DNA"/>
</dbReference>
<dbReference type="GO" id="GO:0006565">
    <property type="term" value="P:L-serine catabolic process"/>
    <property type="evidence" value="ECO:0007669"/>
    <property type="project" value="TreeGrafter"/>
</dbReference>
<dbReference type="Gene3D" id="3.40.50.1100">
    <property type="match status" value="2"/>
</dbReference>
<dbReference type="GO" id="GO:0030170">
    <property type="term" value="F:pyridoxal phosphate binding"/>
    <property type="evidence" value="ECO:0007669"/>
    <property type="project" value="InterPro"/>
</dbReference>
<dbReference type="FunFam" id="3.40.50.1100:FF:000005">
    <property type="entry name" value="Threonine dehydratase catabolic"/>
    <property type="match status" value="1"/>
</dbReference>
<accession>A0A160IPI5</accession>
<dbReference type="Pfam" id="PF00291">
    <property type="entry name" value="PALP"/>
    <property type="match status" value="1"/>
</dbReference>
<dbReference type="CDD" id="cd01562">
    <property type="entry name" value="Thr-dehyd"/>
    <property type="match status" value="1"/>
</dbReference>
<dbReference type="GO" id="GO:0009097">
    <property type="term" value="P:isoleucine biosynthetic process"/>
    <property type="evidence" value="ECO:0007669"/>
    <property type="project" value="TreeGrafter"/>
</dbReference>
<evidence type="ECO:0000256" key="9">
    <source>
        <dbReference type="ARBA" id="ARBA00022898"/>
    </source>
</evidence>
<name>A0A160IPI5_9BACL</name>
<evidence type="ECO:0000256" key="10">
    <source>
        <dbReference type="ARBA" id="ARBA00023239"/>
    </source>
</evidence>
<dbReference type="AlphaFoldDB" id="A0A160IPI5"/>
<comment type="cofactor">
    <cofactor evidence="2 13">
        <name>pyridoxal 5'-phosphate</name>
        <dbReference type="ChEBI" id="CHEBI:597326"/>
    </cofactor>
</comment>
<evidence type="ECO:0000313" key="15">
    <source>
        <dbReference type="EMBL" id="ANC78057.1"/>
    </source>
</evidence>
<dbReference type="PANTHER" id="PTHR48078">
    <property type="entry name" value="THREONINE DEHYDRATASE, MITOCHONDRIAL-RELATED"/>
    <property type="match status" value="1"/>
</dbReference>
<keyword evidence="13" id="KW-0547">Nucleotide-binding</keyword>
<dbReference type="GO" id="GO:0003941">
    <property type="term" value="F:L-serine ammonia-lyase activity"/>
    <property type="evidence" value="ECO:0007669"/>
    <property type="project" value="TreeGrafter"/>
</dbReference>
<dbReference type="NCBIfam" id="TIGR01127">
    <property type="entry name" value="ilvA_1Cterm"/>
    <property type="match status" value="1"/>
</dbReference>
<dbReference type="InterPro" id="IPR005789">
    <property type="entry name" value="Thr_deHydtase_catblc"/>
</dbReference>
<evidence type="ECO:0000256" key="7">
    <source>
        <dbReference type="ARBA" id="ARBA00022248"/>
    </source>
</evidence>
<evidence type="ECO:0000256" key="2">
    <source>
        <dbReference type="ARBA" id="ARBA00001933"/>
    </source>
</evidence>
<evidence type="ECO:0000256" key="6">
    <source>
        <dbReference type="ARBA" id="ARBA00012096"/>
    </source>
</evidence>
<dbReference type="GO" id="GO:0070689">
    <property type="term" value="P:L-threonine catabolic process to propionate"/>
    <property type="evidence" value="ECO:0007669"/>
    <property type="project" value="UniProtKB-UniPathway"/>
</dbReference>
<dbReference type="FunFam" id="3.40.50.1100:FF:000007">
    <property type="entry name" value="L-threonine dehydratase catabolic TdcB"/>
    <property type="match status" value="1"/>
</dbReference>
<dbReference type="Proteomes" id="UP000076623">
    <property type="component" value="Chromosome"/>
</dbReference>
<comment type="subunit">
    <text evidence="5 13">In the native structure, TdcB is in a dimeric form, whereas in the TdcB-AMP complex, it exists in a tetrameric form (dimer of dimers).</text>
</comment>
<keyword evidence="9 13" id="KW-0663">Pyridoxal phosphate</keyword>
<comment type="similarity">
    <text evidence="4 13">Belongs to the serine/threonine dehydratase family.</text>
</comment>
<comment type="function">
    <text evidence="11 13">Catalyzes the anaerobic formation of alpha-ketobutyrate and ammonia from threonine in a two-step reaction. The first step involved a dehydration of threonine and a production of enamine intermediates (aminocrotonate), which tautomerizes to its imine form (iminobutyrate). Both intermediates are unstable and short-lived. The second step is the nonenzymatic hydrolysis of the enamine/imine intermediates to form 2-ketobutyrate and free ammonia. In the low water environment of the cell, the second step is accelerated by RidA.</text>
</comment>
<sequence>MTAERLFHALEEVSKIAHRTPLKQSTTLNKWTGGKVYMKLENLQKTGSFKLRGAYYKVSTLNELDCARGVIAASAGNHAQGLALTCSLRGIKSKIFMPENAPLSKVDAVRSYGADIVLEGDNYQAAYEAAKREEEKNGGVFVHPFDDYDVIAGQSTVALEMLQQKPELKTIVVPVGGGGLLAGIALAVKSIRPDVRVVGVQSANASAVYQAFTGTTRKTLTRCTSIADGIAVVKPGEITVPLISKYVDEMVTVTEEQIAYAMMFMLEREKVVVEGAGAASLAAVMFHSHLALNQQVGLIISGGNVDPIKWSLYKGMADKVNLKRIS</sequence>
<comment type="pathway">
    <text evidence="3 13">Amino-acid degradation; L-threonine degradation via propanoate pathway; propanoate from L-threonine: step 1/4.</text>
</comment>
<evidence type="ECO:0000256" key="3">
    <source>
        <dbReference type="ARBA" id="ARBA00004958"/>
    </source>
</evidence>
<comment type="catalytic activity">
    <reaction evidence="1 13">
        <text>L-threonine = 2-oxobutanoate + NH4(+)</text>
        <dbReference type="Rhea" id="RHEA:22108"/>
        <dbReference type="ChEBI" id="CHEBI:16763"/>
        <dbReference type="ChEBI" id="CHEBI:28938"/>
        <dbReference type="ChEBI" id="CHEBI:57926"/>
        <dbReference type="EC" id="4.3.1.19"/>
    </reaction>
</comment>
<evidence type="ECO:0000313" key="16">
    <source>
        <dbReference type="Proteomes" id="UP000076623"/>
    </source>
</evidence>
<feature type="domain" description="Tryptophan synthase beta chain-like PALP" evidence="14">
    <location>
        <begin position="16"/>
        <end position="302"/>
    </location>
</feature>
<dbReference type="SUPFAM" id="SSF53686">
    <property type="entry name" value="Tryptophan synthase beta subunit-like PLP-dependent enzymes"/>
    <property type="match status" value="1"/>
</dbReference>
<dbReference type="GO" id="GO:0004794">
    <property type="term" value="F:threonine deaminase activity"/>
    <property type="evidence" value="ECO:0007669"/>
    <property type="project" value="UniProtKB-EC"/>
</dbReference>
<dbReference type="EC" id="4.3.1.19" evidence="6 13"/>
<proteinExistence type="inferred from homology"/>
<evidence type="ECO:0000256" key="1">
    <source>
        <dbReference type="ARBA" id="ARBA00001274"/>
    </source>
</evidence>
<evidence type="ECO:0000256" key="5">
    <source>
        <dbReference type="ARBA" id="ARBA00011447"/>
    </source>
</evidence>
<reference evidence="15 16" key="1">
    <citation type="submission" date="2016-04" db="EMBL/GenBank/DDBJ databases">
        <title>Complete genome sequence of Fictibacillus phosphorivorans G25-29, a strain toxic to nematodes.</title>
        <authorList>
            <person name="Zheng Z."/>
        </authorList>
    </citation>
    <scope>NUCLEOTIDE SEQUENCE [LARGE SCALE GENOMIC DNA]</scope>
    <source>
        <strain evidence="15 16">G25-29</strain>
    </source>
</reference>
<dbReference type="GO" id="GO:0000166">
    <property type="term" value="F:nucleotide binding"/>
    <property type="evidence" value="ECO:0007669"/>
    <property type="project" value="UniProtKB-KW"/>
</dbReference>
<evidence type="ECO:0000259" key="14">
    <source>
        <dbReference type="Pfam" id="PF00291"/>
    </source>
</evidence>
<evidence type="ECO:0000256" key="13">
    <source>
        <dbReference type="RuleBase" id="RU363083"/>
    </source>
</evidence>
<dbReference type="UniPathway" id="UPA00052">
    <property type="reaction ID" value="UER00507"/>
</dbReference>
<dbReference type="KEGG" id="fpn:ABE65_015125"/>
<evidence type="ECO:0000256" key="4">
    <source>
        <dbReference type="ARBA" id="ARBA00010869"/>
    </source>
</evidence>
<dbReference type="STRING" id="1221500.ABE65_015125"/>
<evidence type="ECO:0000256" key="8">
    <source>
        <dbReference type="ARBA" id="ARBA00022533"/>
    </source>
</evidence>
<dbReference type="InterPro" id="IPR000634">
    <property type="entry name" value="Ser/Thr_deHydtase_PyrdxlP-BS"/>
</dbReference>
<keyword evidence="8" id="KW-0021">Allosteric enzyme</keyword>